<evidence type="ECO:0000256" key="10">
    <source>
        <dbReference type="RuleBase" id="RU000688"/>
    </source>
</evidence>
<dbReference type="OMA" id="RSHTKNR"/>
<evidence type="ECO:0000256" key="4">
    <source>
        <dbReference type="ARBA" id="ARBA00022989"/>
    </source>
</evidence>
<evidence type="ECO:0000256" key="11">
    <source>
        <dbReference type="SAM" id="Phobius"/>
    </source>
</evidence>
<dbReference type="Gene3D" id="1.20.1070.10">
    <property type="entry name" value="Rhodopsin 7-helix transmembrane proteins"/>
    <property type="match status" value="1"/>
</dbReference>
<feature type="transmembrane region" description="Helical" evidence="11">
    <location>
        <begin position="139"/>
        <end position="160"/>
    </location>
</feature>
<dbReference type="PROSITE" id="PS00237">
    <property type="entry name" value="G_PROTEIN_RECEP_F1_1"/>
    <property type="match status" value="1"/>
</dbReference>
<evidence type="ECO:0000256" key="6">
    <source>
        <dbReference type="ARBA" id="ARBA00023136"/>
    </source>
</evidence>
<organism evidence="13 14">
    <name type="scientific">Gadus morhua</name>
    <name type="common">Atlantic cod</name>
    <dbReference type="NCBI Taxonomy" id="8049"/>
    <lineage>
        <taxon>Eukaryota</taxon>
        <taxon>Metazoa</taxon>
        <taxon>Chordata</taxon>
        <taxon>Craniata</taxon>
        <taxon>Vertebrata</taxon>
        <taxon>Euteleostomi</taxon>
        <taxon>Actinopterygii</taxon>
        <taxon>Neopterygii</taxon>
        <taxon>Teleostei</taxon>
        <taxon>Neoteleostei</taxon>
        <taxon>Acanthomorphata</taxon>
        <taxon>Zeiogadaria</taxon>
        <taxon>Gadariae</taxon>
        <taxon>Gadiformes</taxon>
        <taxon>Gadoidei</taxon>
        <taxon>Gadidae</taxon>
        <taxon>Gadus</taxon>
    </lineage>
</organism>
<dbReference type="Pfam" id="PF00001">
    <property type="entry name" value="7tm_1"/>
    <property type="match status" value="1"/>
</dbReference>
<keyword evidence="4 11" id="KW-1133">Transmembrane helix</keyword>
<dbReference type="Proteomes" id="UP000694546">
    <property type="component" value="Chromosome 12"/>
</dbReference>
<keyword evidence="14" id="KW-1185">Reference proteome</keyword>
<dbReference type="FunFam" id="1.20.1070.10:FF:000130">
    <property type="entry name" value="Chemokine (C-C motif) receptor 2"/>
    <property type="match status" value="1"/>
</dbReference>
<keyword evidence="8 10" id="KW-0675">Receptor</keyword>
<evidence type="ECO:0000256" key="3">
    <source>
        <dbReference type="ARBA" id="ARBA00022692"/>
    </source>
</evidence>
<dbReference type="GO" id="GO:0060326">
    <property type="term" value="P:cell chemotaxis"/>
    <property type="evidence" value="ECO:0007669"/>
    <property type="project" value="TreeGrafter"/>
</dbReference>
<feature type="transmembrane region" description="Helical" evidence="11">
    <location>
        <begin position="231"/>
        <end position="249"/>
    </location>
</feature>
<dbReference type="PANTHER" id="PTHR10489">
    <property type="entry name" value="CELL ADHESION MOLECULE"/>
    <property type="match status" value="1"/>
</dbReference>
<evidence type="ECO:0000313" key="14">
    <source>
        <dbReference type="Proteomes" id="UP000694546"/>
    </source>
</evidence>
<accession>A0A8C5ASN7</accession>
<proteinExistence type="inferred from homology"/>
<keyword evidence="7" id="KW-1015">Disulfide bond</keyword>
<dbReference type="GO" id="GO:0019957">
    <property type="term" value="F:C-C chemokine binding"/>
    <property type="evidence" value="ECO:0007669"/>
    <property type="project" value="TreeGrafter"/>
</dbReference>
<feature type="transmembrane region" description="Helical" evidence="11">
    <location>
        <begin position="105"/>
        <end position="127"/>
    </location>
</feature>
<gene>
    <name evidence="13" type="primary">xcr1a.1</name>
</gene>
<comment type="subcellular location">
    <subcellularLocation>
        <location evidence="1">Cell membrane</location>
        <topology evidence="1">Multi-pass membrane protein</topology>
    </subcellularLocation>
</comment>
<keyword evidence="6 11" id="KW-0472">Membrane</keyword>
<evidence type="ECO:0000256" key="1">
    <source>
        <dbReference type="ARBA" id="ARBA00004651"/>
    </source>
</evidence>
<protein>
    <submittedName>
        <fullName evidence="13">Chemokine (C motif) receptor 1a, duplicate 1</fullName>
    </submittedName>
</protein>
<dbReference type="PANTHER" id="PTHR10489:SF730">
    <property type="entry name" value="CHEMOKINE XC RECEPTOR 1"/>
    <property type="match status" value="1"/>
</dbReference>
<evidence type="ECO:0000256" key="9">
    <source>
        <dbReference type="ARBA" id="ARBA00023224"/>
    </source>
</evidence>
<keyword evidence="2" id="KW-1003">Cell membrane</keyword>
<evidence type="ECO:0000256" key="8">
    <source>
        <dbReference type="ARBA" id="ARBA00023170"/>
    </source>
</evidence>
<keyword evidence="3 10" id="KW-0812">Transmembrane</keyword>
<dbReference type="InterPro" id="IPR000355">
    <property type="entry name" value="Chemokine_rcpt"/>
</dbReference>
<feature type="transmembrane region" description="Helical" evidence="11">
    <location>
        <begin position="67"/>
        <end position="93"/>
    </location>
</feature>
<dbReference type="GO" id="GO:0016493">
    <property type="term" value="F:C-C chemokine receptor activity"/>
    <property type="evidence" value="ECO:0007669"/>
    <property type="project" value="TreeGrafter"/>
</dbReference>
<reference evidence="13" key="2">
    <citation type="submission" date="2025-09" db="UniProtKB">
        <authorList>
            <consortium name="Ensembl"/>
        </authorList>
    </citation>
    <scope>IDENTIFICATION</scope>
</reference>
<feature type="transmembrane region" description="Helical" evidence="11">
    <location>
        <begin position="180"/>
        <end position="202"/>
    </location>
</feature>
<feature type="domain" description="G-protein coupled receptors family 1 profile" evidence="12">
    <location>
        <begin position="83"/>
        <end position="332"/>
    </location>
</feature>
<dbReference type="InterPro" id="IPR050119">
    <property type="entry name" value="CCR1-9-like"/>
</dbReference>
<dbReference type="Ensembl" id="ENSGMOT00000041224.1">
    <property type="protein sequence ID" value="ENSGMOP00000036337.1"/>
    <property type="gene ID" value="ENSGMOG00000027750.1"/>
</dbReference>
<reference evidence="13" key="1">
    <citation type="submission" date="2025-08" db="UniProtKB">
        <authorList>
            <consortium name="Ensembl"/>
        </authorList>
    </citation>
    <scope>IDENTIFICATION</scope>
</reference>
<dbReference type="OrthoDB" id="10015690at2759"/>
<dbReference type="PRINTS" id="PR00657">
    <property type="entry name" value="CCCHEMOKINER"/>
</dbReference>
<dbReference type="PRINTS" id="PR00237">
    <property type="entry name" value="GPCRRHODOPSN"/>
</dbReference>
<dbReference type="AlphaFoldDB" id="A0A8C5ASN7"/>
<feature type="transmembrane region" description="Helical" evidence="11">
    <location>
        <begin position="312"/>
        <end position="335"/>
    </location>
</feature>
<dbReference type="GO" id="GO:0009897">
    <property type="term" value="C:external side of plasma membrane"/>
    <property type="evidence" value="ECO:0007669"/>
    <property type="project" value="TreeGrafter"/>
</dbReference>
<dbReference type="GO" id="GO:0007204">
    <property type="term" value="P:positive regulation of cytosolic calcium ion concentration"/>
    <property type="evidence" value="ECO:0007669"/>
    <property type="project" value="TreeGrafter"/>
</dbReference>
<dbReference type="InterPro" id="IPR017452">
    <property type="entry name" value="GPCR_Rhodpsn_7TM"/>
</dbReference>
<name>A0A8C5ASN7_GADMO</name>
<dbReference type="GO" id="GO:0006955">
    <property type="term" value="P:immune response"/>
    <property type="evidence" value="ECO:0007669"/>
    <property type="project" value="TreeGrafter"/>
</dbReference>
<dbReference type="GO" id="GO:0019722">
    <property type="term" value="P:calcium-mediated signaling"/>
    <property type="evidence" value="ECO:0007669"/>
    <property type="project" value="TreeGrafter"/>
</dbReference>
<evidence type="ECO:0000259" key="12">
    <source>
        <dbReference type="PROSITE" id="PS50262"/>
    </source>
</evidence>
<keyword evidence="9 10" id="KW-0807">Transducer</keyword>
<evidence type="ECO:0000256" key="7">
    <source>
        <dbReference type="ARBA" id="ARBA00023157"/>
    </source>
</evidence>
<evidence type="ECO:0000313" key="13">
    <source>
        <dbReference type="Ensembl" id="ENSGMOP00000036337.1"/>
    </source>
</evidence>
<sequence>MFCVLKKEPRIPICCHESNIPLPLKVLCSTEEASETTMNASDYNIADGDDYEDEVCEKGELVKFGSIAIPVFFSVVIILSLIGNILVMVILALYENLKTLNNILILNLAISDLLFTAGLPFWAIYHIWGWFLADMLCNIVSFIFYTGFYSSVLLLTVITLHRYQAVVHPLSKQGSQKAGYAVAVSITVWLVSIGAAMPSMLFSTVVPLPHRNGTTNACQYKDAAWTNVGTYQQNLIFFAAFTVMSFCYVRIVRTIRRTRSNRKNRTLKLIFGIVAVFFLGWIPYNVVIFLRRLSHHLVPPFDDCDVSTRLDYAFFVCRFIAYSHCCLNPVFYAFVGVKFRTHLKSLLYRKSCDKSKVEEASNPFI</sequence>
<dbReference type="SUPFAM" id="SSF81321">
    <property type="entry name" value="Family A G protein-coupled receptor-like"/>
    <property type="match status" value="1"/>
</dbReference>
<evidence type="ECO:0000256" key="5">
    <source>
        <dbReference type="ARBA" id="ARBA00023040"/>
    </source>
</evidence>
<feature type="transmembrane region" description="Helical" evidence="11">
    <location>
        <begin position="269"/>
        <end position="292"/>
    </location>
</feature>
<evidence type="ECO:0000256" key="2">
    <source>
        <dbReference type="ARBA" id="ARBA00022475"/>
    </source>
</evidence>
<dbReference type="InterPro" id="IPR000276">
    <property type="entry name" value="GPCR_Rhodpsn"/>
</dbReference>
<dbReference type="GeneTree" id="ENSGT01110000267168"/>
<comment type="similarity">
    <text evidence="10">Belongs to the G-protein coupled receptor 1 family.</text>
</comment>
<dbReference type="PROSITE" id="PS50262">
    <property type="entry name" value="G_PROTEIN_RECEP_F1_2"/>
    <property type="match status" value="1"/>
</dbReference>
<keyword evidence="5 10" id="KW-0297">G-protein coupled receptor</keyword>